<dbReference type="OrthoDB" id="89301at2157"/>
<dbReference type="EnsemblBacteria" id="BAD84571">
    <property type="protein sequence ID" value="BAD84571"/>
    <property type="gene ID" value="TK0382"/>
</dbReference>
<organism evidence="2 3">
    <name type="scientific">Thermococcus kodakarensis (strain ATCC BAA-918 / JCM 12380 / KOD1)</name>
    <name type="common">Pyrococcus kodakaraensis (strain KOD1)</name>
    <dbReference type="NCBI Taxonomy" id="69014"/>
    <lineage>
        <taxon>Archaea</taxon>
        <taxon>Methanobacteriati</taxon>
        <taxon>Methanobacteriota</taxon>
        <taxon>Thermococci</taxon>
        <taxon>Thermococcales</taxon>
        <taxon>Thermococcaceae</taxon>
        <taxon>Thermococcus</taxon>
    </lineage>
</organism>
<protein>
    <submittedName>
        <fullName evidence="2">Uncharacterized protein</fullName>
    </submittedName>
</protein>
<feature type="transmembrane region" description="Helical" evidence="1">
    <location>
        <begin position="6"/>
        <end position="25"/>
    </location>
</feature>
<evidence type="ECO:0000313" key="2">
    <source>
        <dbReference type="EMBL" id="BAD84571.1"/>
    </source>
</evidence>
<accession>Q5JCZ9</accession>
<dbReference type="Proteomes" id="UP000000536">
    <property type="component" value="Chromosome"/>
</dbReference>
<dbReference type="RefSeq" id="WP_011249337.1">
    <property type="nucleotide sequence ID" value="NC_006624.1"/>
</dbReference>
<dbReference type="KEGG" id="tko:TK0382"/>
<gene>
    <name evidence="2" type="ordered locus">TK0382</name>
</gene>
<evidence type="ECO:0000256" key="1">
    <source>
        <dbReference type="SAM" id="Phobius"/>
    </source>
</evidence>
<keyword evidence="3" id="KW-1185">Reference proteome</keyword>
<dbReference type="GeneID" id="78446888"/>
<sequence length="94" mass="10997">MSVWGWLLGFLLLGAILSILYDILFRPWKLVREGINDLERQLKLLDGRFARLRSFIIAPWLWGDVERTRTFVSHKLALKRAELELFEKLKGGGE</sequence>
<dbReference type="STRING" id="69014.TK0382"/>
<dbReference type="InParanoid" id="Q5JCZ9"/>
<keyword evidence="1" id="KW-1133">Transmembrane helix</keyword>
<evidence type="ECO:0000313" key="3">
    <source>
        <dbReference type="Proteomes" id="UP000000536"/>
    </source>
</evidence>
<keyword evidence="1" id="KW-0472">Membrane</keyword>
<keyword evidence="1" id="KW-0812">Transmembrane</keyword>
<dbReference type="AlphaFoldDB" id="Q5JCZ9"/>
<dbReference type="PATRIC" id="fig|69014.16.peg.379"/>
<dbReference type="HOGENOM" id="CLU_2379573_0_0_2"/>
<name>Q5JCZ9_THEKO</name>
<dbReference type="EMBL" id="AP006878">
    <property type="protein sequence ID" value="BAD84571.1"/>
    <property type="molecule type" value="Genomic_DNA"/>
</dbReference>
<proteinExistence type="predicted"/>
<reference evidence="2 3" key="1">
    <citation type="journal article" date="2005" name="Genome Res.">
        <title>Complete genome sequence of the hyperthermophilic archaeon Thermococcus kodakaraensis KOD1 and comparison with Pyrococcus genomes.</title>
        <authorList>
            <person name="Fukui T."/>
            <person name="Atomi H."/>
            <person name="Kanai T."/>
            <person name="Matsumi R."/>
            <person name="Fujiwara S."/>
            <person name="Imanaka T."/>
        </authorList>
    </citation>
    <scope>NUCLEOTIDE SEQUENCE [LARGE SCALE GENOMIC DNA]</scope>
    <source>
        <strain evidence="3">ATCC BAA-918 / JCM 12380 / KOD1</strain>
    </source>
</reference>